<gene>
    <name evidence="2" type="ORF">BP5796_07356</name>
</gene>
<dbReference type="EMBL" id="PDLN01000010">
    <property type="protein sequence ID" value="RDW73914.1"/>
    <property type="molecule type" value="Genomic_DNA"/>
</dbReference>
<keyword evidence="3" id="KW-1185">Reference proteome</keyword>
<feature type="region of interest" description="Disordered" evidence="1">
    <location>
        <begin position="1"/>
        <end position="56"/>
    </location>
</feature>
<evidence type="ECO:0000313" key="3">
    <source>
        <dbReference type="Proteomes" id="UP000256328"/>
    </source>
</evidence>
<reference evidence="2 3" key="1">
    <citation type="journal article" date="2018" name="IMA Fungus">
        <title>IMA Genome-F 9: Draft genome sequence of Annulohypoxylon stygium, Aspergillus mulundensis, Berkeleyomyces basicola (syn. Thielaviopsis basicola), Ceratocystis smalleyi, two Cercospora beticola strains, Coleophoma cylindrospora, Fusarium fracticaudum, Phialophora cf. hyalina, and Morchella septimelata.</title>
        <authorList>
            <person name="Wingfield B.D."/>
            <person name="Bills G.F."/>
            <person name="Dong Y."/>
            <person name="Huang W."/>
            <person name="Nel W.J."/>
            <person name="Swalarsk-Parry B.S."/>
            <person name="Vaghefi N."/>
            <person name="Wilken P.M."/>
            <person name="An Z."/>
            <person name="de Beer Z.W."/>
            <person name="De Vos L."/>
            <person name="Chen L."/>
            <person name="Duong T.A."/>
            <person name="Gao Y."/>
            <person name="Hammerbacher A."/>
            <person name="Kikkert J.R."/>
            <person name="Li Y."/>
            <person name="Li H."/>
            <person name="Li K."/>
            <person name="Li Q."/>
            <person name="Liu X."/>
            <person name="Ma X."/>
            <person name="Naidoo K."/>
            <person name="Pethybridge S.J."/>
            <person name="Sun J."/>
            <person name="Steenkamp E.T."/>
            <person name="van der Nest M.A."/>
            <person name="van Wyk S."/>
            <person name="Wingfield M.J."/>
            <person name="Xiong C."/>
            <person name="Yue Q."/>
            <person name="Zhang X."/>
        </authorList>
    </citation>
    <scope>NUCLEOTIDE SEQUENCE [LARGE SCALE GENOMIC DNA]</scope>
    <source>
        <strain evidence="2 3">BP5796</strain>
    </source>
</reference>
<dbReference type="OrthoDB" id="3560195at2759"/>
<accession>A0A3D8RJ48</accession>
<protein>
    <submittedName>
        <fullName evidence="2">Uncharacterized protein</fullName>
    </submittedName>
</protein>
<dbReference type="AlphaFoldDB" id="A0A3D8RJ48"/>
<comment type="caution">
    <text evidence="2">The sequence shown here is derived from an EMBL/GenBank/DDBJ whole genome shotgun (WGS) entry which is preliminary data.</text>
</comment>
<dbReference type="Proteomes" id="UP000256328">
    <property type="component" value="Unassembled WGS sequence"/>
</dbReference>
<sequence length="137" mass="14532">MAGNSGKRKGKNLRGSGLPPQPSTPMQGGFDGPSSPPPTAGQRGPNPFALGLGFDPAKAAPKKESVITNTRVELPQTAYKLDGGTSGTPQAQRRLELSTVSYEHPPRVWKLPSIRFLHPVTSNPSQRSCLLGRGTYS</sequence>
<name>A0A3D8RJ48_9HELO</name>
<evidence type="ECO:0000256" key="1">
    <source>
        <dbReference type="SAM" id="MobiDB-lite"/>
    </source>
</evidence>
<proteinExistence type="predicted"/>
<organism evidence="2 3">
    <name type="scientific">Coleophoma crateriformis</name>
    <dbReference type="NCBI Taxonomy" id="565419"/>
    <lineage>
        <taxon>Eukaryota</taxon>
        <taxon>Fungi</taxon>
        <taxon>Dikarya</taxon>
        <taxon>Ascomycota</taxon>
        <taxon>Pezizomycotina</taxon>
        <taxon>Leotiomycetes</taxon>
        <taxon>Helotiales</taxon>
        <taxon>Dermateaceae</taxon>
        <taxon>Coleophoma</taxon>
    </lineage>
</organism>
<evidence type="ECO:0000313" key="2">
    <source>
        <dbReference type="EMBL" id="RDW73914.1"/>
    </source>
</evidence>
<feature type="compositionally biased region" description="Basic residues" evidence="1">
    <location>
        <begin position="1"/>
        <end position="12"/>
    </location>
</feature>